<proteinExistence type="predicted"/>
<feature type="non-terminal residue" evidence="1">
    <location>
        <position position="97"/>
    </location>
</feature>
<name>A0A6J4LS09_9ACTN</name>
<organism evidence="1">
    <name type="scientific">uncultured Nocardioidaceae bacterium</name>
    <dbReference type="NCBI Taxonomy" id="253824"/>
    <lineage>
        <taxon>Bacteria</taxon>
        <taxon>Bacillati</taxon>
        <taxon>Actinomycetota</taxon>
        <taxon>Actinomycetes</taxon>
        <taxon>Propionibacteriales</taxon>
        <taxon>Nocardioidaceae</taxon>
        <taxon>environmental samples</taxon>
    </lineage>
</organism>
<reference evidence="1" key="1">
    <citation type="submission" date="2020-02" db="EMBL/GenBank/DDBJ databases">
        <authorList>
            <person name="Meier V. D."/>
        </authorList>
    </citation>
    <scope>NUCLEOTIDE SEQUENCE</scope>
    <source>
        <strain evidence="1">AVDCRST_MAG29</strain>
    </source>
</reference>
<dbReference type="AlphaFoldDB" id="A0A6J4LS09"/>
<feature type="non-terminal residue" evidence="1">
    <location>
        <position position="1"/>
    </location>
</feature>
<evidence type="ECO:0000313" key="1">
    <source>
        <dbReference type="EMBL" id="CAA9339860.1"/>
    </source>
</evidence>
<dbReference type="EMBL" id="CADCUG010000093">
    <property type="protein sequence ID" value="CAA9339860.1"/>
    <property type="molecule type" value="Genomic_DNA"/>
</dbReference>
<gene>
    <name evidence="1" type="ORF">AVDCRST_MAG29-1571</name>
</gene>
<accession>A0A6J4LS09</accession>
<protein>
    <submittedName>
        <fullName evidence="1">Uncharacterized protein</fullName>
    </submittedName>
</protein>
<sequence>CCMAALGRSLASATSCLPSSWTASAAKPYRVVGCTWFPSMRPTLMGSGSRKCGSPRSPTLRHCSWIESRLRSRKQCRSWTRMDSSDSSSMRYRVFRT</sequence>